<gene>
    <name evidence="3" type="ORF">GJG86_03955</name>
</gene>
<dbReference type="Pfam" id="PF00437">
    <property type="entry name" value="T2SSE"/>
    <property type="match status" value="1"/>
</dbReference>
<dbReference type="Gene3D" id="3.30.450.380">
    <property type="match status" value="1"/>
</dbReference>
<dbReference type="GO" id="GO:0016887">
    <property type="term" value="F:ATP hydrolysis activity"/>
    <property type="evidence" value="ECO:0007669"/>
    <property type="project" value="InterPro"/>
</dbReference>
<organism evidence="3 4">
    <name type="scientific">Eggerthella guodeyinii</name>
    <dbReference type="NCBI Taxonomy" id="2690837"/>
    <lineage>
        <taxon>Bacteria</taxon>
        <taxon>Bacillati</taxon>
        <taxon>Actinomycetota</taxon>
        <taxon>Coriobacteriia</taxon>
        <taxon>Eggerthellales</taxon>
        <taxon>Eggerthellaceae</taxon>
        <taxon>Eggerthella</taxon>
    </lineage>
</organism>
<dbReference type="RefSeq" id="WP_154332542.1">
    <property type="nucleotide sequence ID" value="NZ_VTFY01000002.1"/>
</dbReference>
<evidence type="ECO:0000256" key="1">
    <source>
        <dbReference type="ARBA" id="ARBA00006611"/>
    </source>
</evidence>
<dbReference type="PANTHER" id="PTHR30486">
    <property type="entry name" value="TWITCHING MOTILITY PROTEIN PILT"/>
    <property type="match status" value="1"/>
</dbReference>
<name>A0A6N7RLL8_9ACTN</name>
<dbReference type="SUPFAM" id="SSF52540">
    <property type="entry name" value="P-loop containing nucleoside triphosphate hydrolases"/>
    <property type="match status" value="1"/>
</dbReference>
<proteinExistence type="inferred from homology"/>
<dbReference type="InterPro" id="IPR050921">
    <property type="entry name" value="T4SS_GSP_E_ATPase"/>
</dbReference>
<comment type="caution">
    <text evidence="3">The sequence shown here is derived from an EMBL/GenBank/DDBJ whole genome shotgun (WGS) entry which is preliminary data.</text>
</comment>
<sequence>MLPREFDEVVREVMGAARIELNSLRLTGESDRVDEERASAIVGGIVDRHPLFSLRPEGIRRQAAEDVSDNLFRLGPLEALLTDEAVTEIMVNGPDDIWIEHSGKIKRSEQHFFDDEHIRSIIVRIAEADNRRCDEGAPLCDCILHRPGASFDGSRVNAVVPIIAVDHPLLSIRKFHNDVLKPRNLIDIGAFDNRMGLFMKCMVRGRMNIVISGGTGTGKTTLLNALSLFIPDGQRIVTIEDTPELYINKPQVVRLQSRPANAEGKGTITIMDLVINALRMRPDRIVVGECRGAEAFDMLQAMSTGHDGSLTTIHANNPRECVDRLQSMIQLAGHDMPVRSIREFIANAIDFIVAVRRFPDGSRRVVEITEVCGMQGDMVTMAPIMRFEQDPFTGGKVTGRFVPTGDRPTDSHIDRMTFQGVDLDGRLFVR</sequence>
<dbReference type="EMBL" id="VTFY01000002">
    <property type="protein sequence ID" value="MRX81648.1"/>
    <property type="molecule type" value="Genomic_DNA"/>
</dbReference>
<dbReference type="CDD" id="cd01130">
    <property type="entry name" value="VirB11-like_ATPase"/>
    <property type="match status" value="1"/>
</dbReference>
<dbReference type="Gene3D" id="3.40.50.300">
    <property type="entry name" value="P-loop containing nucleotide triphosphate hydrolases"/>
    <property type="match status" value="1"/>
</dbReference>
<dbReference type="AlphaFoldDB" id="A0A6N7RLL8"/>
<dbReference type="Proteomes" id="UP000438093">
    <property type="component" value="Unassembled WGS sequence"/>
</dbReference>
<dbReference type="InterPro" id="IPR001482">
    <property type="entry name" value="T2SS/T4SS_dom"/>
</dbReference>
<protein>
    <submittedName>
        <fullName evidence="3">CpaF family protein</fullName>
    </submittedName>
</protein>
<evidence type="ECO:0000259" key="2">
    <source>
        <dbReference type="Pfam" id="PF00437"/>
    </source>
</evidence>
<dbReference type="InterPro" id="IPR027417">
    <property type="entry name" value="P-loop_NTPase"/>
</dbReference>
<feature type="domain" description="Bacterial type II secretion system protein E" evidence="2">
    <location>
        <begin position="75"/>
        <end position="355"/>
    </location>
</feature>
<dbReference type="PANTHER" id="PTHR30486:SF15">
    <property type="entry name" value="TYPE II_IV SECRETION SYSTEM ATPASE"/>
    <property type="match status" value="1"/>
</dbReference>
<accession>A0A6N7RLL8</accession>
<evidence type="ECO:0000313" key="4">
    <source>
        <dbReference type="Proteomes" id="UP000438093"/>
    </source>
</evidence>
<reference evidence="4" key="1">
    <citation type="submission" date="2019-08" db="EMBL/GenBank/DDBJ databases">
        <title>Arthrobacter sp. nov., isolated from plateau pika and Tibetan wild ass.</title>
        <authorList>
            <person name="Ge Y."/>
        </authorList>
    </citation>
    <scope>NUCLEOTIDE SEQUENCE [LARGE SCALE GENOMIC DNA]</scope>
    <source>
        <strain evidence="4">HF-4214</strain>
    </source>
</reference>
<comment type="similarity">
    <text evidence="1">Belongs to the GSP E family.</text>
</comment>
<keyword evidence="4" id="KW-1185">Reference proteome</keyword>
<evidence type="ECO:0000313" key="3">
    <source>
        <dbReference type="EMBL" id="MRX81648.1"/>
    </source>
</evidence>